<reference evidence="2" key="1">
    <citation type="submission" date="2023-10" db="EMBL/GenBank/DDBJ databases">
        <title>Genome assemblies of two species of porcelain crab, Petrolisthes cinctipes and Petrolisthes manimaculis (Anomura: Porcellanidae).</title>
        <authorList>
            <person name="Angst P."/>
        </authorList>
    </citation>
    <scope>NUCLEOTIDE SEQUENCE</scope>
    <source>
        <strain evidence="2">PB745_01</strain>
        <tissue evidence="2">Gill</tissue>
    </source>
</reference>
<gene>
    <name evidence="2" type="ORF">Pcinc_032482</name>
</gene>
<dbReference type="PANTHER" id="PTHR46599:SF3">
    <property type="entry name" value="PIGGYBAC TRANSPOSABLE ELEMENT-DERIVED PROTEIN 4"/>
    <property type="match status" value="1"/>
</dbReference>
<evidence type="ECO:0000313" key="3">
    <source>
        <dbReference type="Proteomes" id="UP001286313"/>
    </source>
</evidence>
<feature type="domain" description="PiggyBac transposable element-derived protein" evidence="1">
    <location>
        <begin position="35"/>
        <end position="125"/>
    </location>
</feature>
<accession>A0AAE1EU10</accession>
<proteinExistence type="predicted"/>
<dbReference type="AlphaFoldDB" id="A0AAE1EU10"/>
<dbReference type="InterPro" id="IPR029526">
    <property type="entry name" value="PGBD"/>
</dbReference>
<dbReference type="PANTHER" id="PTHR46599">
    <property type="entry name" value="PIGGYBAC TRANSPOSABLE ELEMENT-DERIVED PROTEIN 4"/>
    <property type="match status" value="1"/>
</dbReference>
<protein>
    <recommendedName>
        <fullName evidence="1">PiggyBac transposable element-derived protein domain-containing protein</fullName>
    </recommendedName>
</protein>
<dbReference type="Proteomes" id="UP001286313">
    <property type="component" value="Unassembled WGS sequence"/>
</dbReference>
<dbReference type="Pfam" id="PF13843">
    <property type="entry name" value="DDE_Tnp_1_7"/>
    <property type="match status" value="1"/>
</dbReference>
<comment type="caution">
    <text evidence="2">The sequence shown here is derived from an EMBL/GenBank/DDBJ whole genome shotgun (WGS) entry which is preliminary data.</text>
</comment>
<keyword evidence="3" id="KW-1185">Reference proteome</keyword>
<sequence>MWSGGSDFVPDSPAFDMTDDGIQPAFPVHAGQYYVDYFLAFMDDGVVQRICDETNRYQEQCAPEGLGPVGSQKMKYWVKVTIQEMYIFLALMLLMPHVRRHDLEDYWSLNDIILTIVFGKYMSRD</sequence>
<dbReference type="EMBL" id="JAWQEG010004465">
    <property type="protein sequence ID" value="KAK3861570.1"/>
    <property type="molecule type" value="Genomic_DNA"/>
</dbReference>
<evidence type="ECO:0000259" key="1">
    <source>
        <dbReference type="Pfam" id="PF13843"/>
    </source>
</evidence>
<organism evidence="2 3">
    <name type="scientific">Petrolisthes cinctipes</name>
    <name type="common">Flat porcelain crab</name>
    <dbReference type="NCBI Taxonomy" id="88211"/>
    <lineage>
        <taxon>Eukaryota</taxon>
        <taxon>Metazoa</taxon>
        <taxon>Ecdysozoa</taxon>
        <taxon>Arthropoda</taxon>
        <taxon>Crustacea</taxon>
        <taxon>Multicrustacea</taxon>
        <taxon>Malacostraca</taxon>
        <taxon>Eumalacostraca</taxon>
        <taxon>Eucarida</taxon>
        <taxon>Decapoda</taxon>
        <taxon>Pleocyemata</taxon>
        <taxon>Anomura</taxon>
        <taxon>Galatheoidea</taxon>
        <taxon>Porcellanidae</taxon>
        <taxon>Petrolisthes</taxon>
    </lineage>
</organism>
<name>A0AAE1EU10_PETCI</name>
<evidence type="ECO:0000313" key="2">
    <source>
        <dbReference type="EMBL" id="KAK3861570.1"/>
    </source>
</evidence>